<name>A0A1X1BRR9_9GAMM</name>
<keyword evidence="2" id="KW-1185">Reference proteome</keyword>
<comment type="caution">
    <text evidence="1">The sequence shown here is derived from an EMBL/GenBank/DDBJ whole genome shotgun (WGS) entry which is preliminary data.</text>
</comment>
<organism evidence="1 2">
    <name type="scientific">Pantoea conspicua</name>
    <dbReference type="NCBI Taxonomy" id="472705"/>
    <lineage>
        <taxon>Bacteria</taxon>
        <taxon>Pseudomonadati</taxon>
        <taxon>Pseudomonadota</taxon>
        <taxon>Gammaproteobacteria</taxon>
        <taxon>Enterobacterales</taxon>
        <taxon>Erwiniaceae</taxon>
        <taxon>Pantoea</taxon>
    </lineage>
</organism>
<dbReference type="InterPro" id="IPR029470">
    <property type="entry name" value="PDDEXK_4"/>
</dbReference>
<evidence type="ECO:0000313" key="2">
    <source>
        <dbReference type="Proteomes" id="UP000193933"/>
    </source>
</evidence>
<dbReference type="OrthoDB" id="6770443at2"/>
<evidence type="ECO:0000313" key="1">
    <source>
        <dbReference type="EMBL" id="ORM50803.1"/>
    </source>
</evidence>
<dbReference type="Pfam" id="PF14281">
    <property type="entry name" value="PDDEXK_4"/>
    <property type="match status" value="1"/>
</dbReference>
<dbReference type="RefSeq" id="WP_094121962.1">
    <property type="nucleotide sequence ID" value="NZ_MLFN01000074.1"/>
</dbReference>
<proteinExistence type="predicted"/>
<dbReference type="Proteomes" id="UP000193933">
    <property type="component" value="Unassembled WGS sequence"/>
</dbReference>
<evidence type="ECO:0008006" key="3">
    <source>
        <dbReference type="Google" id="ProtNLM"/>
    </source>
</evidence>
<dbReference type="AlphaFoldDB" id="A0A1X1BRR9"/>
<dbReference type="EMBL" id="MLFN01000074">
    <property type="protein sequence ID" value="ORM50803.1"/>
    <property type="molecule type" value="Genomic_DNA"/>
</dbReference>
<protein>
    <recommendedName>
        <fullName evidence="3">PD-(D/E)XK nuclease superfamily protein</fullName>
    </recommendedName>
</protein>
<accession>A0A1X1BRR9</accession>
<reference evidence="1 2" key="1">
    <citation type="journal article" date="2017" name="Antonie Van Leeuwenhoek">
        <title>Phylogenomic resolution of the bacterial genus Pantoea and its relationship with Erwinia and Tatumella.</title>
        <authorList>
            <person name="Palmer M."/>
            <person name="Steenkamp E.T."/>
            <person name="Coetzee M.P."/>
            <person name="Chan W.Y."/>
            <person name="van Zyl E."/>
            <person name="De Maayer P."/>
            <person name="Coutinho T.A."/>
            <person name="Blom J."/>
            <person name="Smits T.H."/>
            <person name="Duffy B."/>
            <person name="Venter S.N."/>
        </authorList>
    </citation>
    <scope>NUCLEOTIDE SEQUENCE [LARGE SCALE GENOMIC DNA]</scope>
    <source>
        <strain evidence="1 2">LMG 24534</strain>
    </source>
</reference>
<sequence length="359" mass="40532">MDILALEALLNQMKSLPQPRKTEANIFSSGARGHYENPVSDVLAFFLDPDGGHGLGPLAAEALFSCMGLANTFNAQLSAPPQREVSTGSGNRIDILLEGEDWVMIIENKVWHLQNNPFDDYLTCLQQEAYQGKTPLYVVLSPNGCAPEGWVGVSYRQLTGALSSRIGEAYMASSLNKWLVILREYVLHLELLVSHPAVTTETEAFVLTNLHRIAEIEELKKTVIKTLSGECQRYLTEHFSDKGYEIKARLTNWSGFPVLRFKCSHWFSPSDVVLYLNGTVDEWFEVITYACDLENEQMRERAIAMLNIEGSEEEYEEEANGRILGFFSCHVPQETPKSELLSDLAKRMTLLDNFERELR</sequence>
<gene>
    <name evidence="1" type="ORF">HA41_17930</name>
</gene>